<name>A0A1S0ZNP2_SALER</name>
<accession>A0A1S0ZNP2</accession>
<dbReference type="EMBL" id="RNKS01000141">
    <property type="protein sequence ID" value="MGD31997.1"/>
    <property type="molecule type" value="Genomic_DNA"/>
</dbReference>
<protein>
    <submittedName>
        <fullName evidence="2">Uncharacterized protein</fullName>
    </submittedName>
</protein>
<proteinExistence type="predicted"/>
<dbReference type="AlphaFoldDB" id="A0A1S0ZNP2"/>
<evidence type="ECO:0000313" key="2">
    <source>
        <dbReference type="EMBL" id="MGD31997.1"/>
    </source>
</evidence>
<dbReference type="EMBL" id="CP030219">
    <property type="protein sequence ID" value="AXD71487.1"/>
    <property type="molecule type" value="Genomic_DNA"/>
</dbReference>
<sequence length="96" mass="11343">MHHQKNIQLPKENSYMVKEEGRWGNVTMKKVDNYKYYKGHNEWVSCKRMAQHAMVLEKRIAQLTESQNNSLRTINIAWSKFSEKDISGLNQLKTMA</sequence>
<reference evidence="1 3" key="1">
    <citation type="submission" date="2018-06" db="EMBL/GenBank/DDBJ databases">
        <title>Completed Genome Sequences of 32 Strains from Various Serotypes of Salmonella enterica.</title>
        <authorList>
            <person name="Nash J.H.E."/>
            <person name="Robertson J."/>
            <person name="Bessonov K."/>
        </authorList>
    </citation>
    <scope>NUCLEOTIDE SEQUENCE [LARGE SCALE GENOMIC DNA]</scope>
    <source>
        <strain evidence="1 3">SA20021456</strain>
    </source>
</reference>
<gene>
    <name evidence="1" type="ORF">CHC34_11220</name>
    <name evidence="2" type="ORF">EE393_24495</name>
</gene>
<reference evidence="2" key="2">
    <citation type="submission" date="2018-11" db="EMBL/GenBank/DDBJ databases">
        <authorList>
            <consortium name="PulseNet: The National Subtyping Network for Foodborne Disease Surveillance"/>
            <person name="Tarr C.L."/>
            <person name="Trees E."/>
            <person name="Katz L.S."/>
            <person name="Carleton-Romer H.A."/>
            <person name="Stroika S."/>
            <person name="Kucerova Z."/>
            <person name="Roache K.F."/>
            <person name="Sabol A.L."/>
            <person name="Besser J."/>
            <person name="Gerner-Smidt P."/>
        </authorList>
    </citation>
    <scope>NUCLEOTIDE SEQUENCE [LARGE SCALE GENOMIC DNA]</scope>
    <source>
        <strain evidence="2">PNUSAS058450</strain>
    </source>
</reference>
<dbReference type="Proteomes" id="UP000885336">
    <property type="component" value="Unassembled WGS sequence"/>
</dbReference>
<organism evidence="2">
    <name type="scientific">Salmonella enterica</name>
    <name type="common">Salmonella choleraesuis</name>
    <dbReference type="NCBI Taxonomy" id="28901"/>
    <lineage>
        <taxon>Bacteria</taxon>
        <taxon>Pseudomonadati</taxon>
        <taxon>Pseudomonadota</taxon>
        <taxon>Gammaproteobacteria</taxon>
        <taxon>Enterobacterales</taxon>
        <taxon>Enterobacteriaceae</taxon>
        <taxon>Salmonella</taxon>
    </lineage>
</organism>
<dbReference type="Proteomes" id="UP000251994">
    <property type="component" value="Chromosome"/>
</dbReference>
<evidence type="ECO:0000313" key="3">
    <source>
        <dbReference type="Proteomes" id="UP000251994"/>
    </source>
</evidence>
<evidence type="ECO:0000313" key="1">
    <source>
        <dbReference type="EMBL" id="AXD71487.1"/>
    </source>
</evidence>